<feature type="region of interest" description="Disordered" evidence="1">
    <location>
        <begin position="25"/>
        <end position="54"/>
    </location>
</feature>
<gene>
    <name evidence="2" type="ORF">BZL29_4793</name>
</gene>
<protein>
    <submittedName>
        <fullName evidence="2">Uncharacterized protein</fullName>
    </submittedName>
</protein>
<name>A0A1V3X2Y4_MYCKA</name>
<accession>A0A1V3X2Y4</accession>
<organism evidence="2 3">
    <name type="scientific">Mycobacterium kansasii</name>
    <dbReference type="NCBI Taxonomy" id="1768"/>
    <lineage>
        <taxon>Bacteria</taxon>
        <taxon>Bacillati</taxon>
        <taxon>Actinomycetota</taxon>
        <taxon>Actinomycetes</taxon>
        <taxon>Mycobacteriales</taxon>
        <taxon>Mycobacteriaceae</taxon>
        <taxon>Mycobacterium</taxon>
    </lineage>
</organism>
<dbReference type="AlphaFoldDB" id="A0A1V3X2Y4"/>
<dbReference type="Proteomes" id="UP000188532">
    <property type="component" value="Unassembled WGS sequence"/>
</dbReference>
<evidence type="ECO:0000313" key="2">
    <source>
        <dbReference type="EMBL" id="OOK72861.1"/>
    </source>
</evidence>
<sequence length="54" mass="5978">MSLADGDLCGASDYDVRQKARPSLLAQWSSARRGLPTWPPQRDNRPMRPAAPGR</sequence>
<proteinExistence type="predicted"/>
<dbReference type="EMBL" id="MVBN01000005">
    <property type="protein sequence ID" value="OOK72861.1"/>
    <property type="molecule type" value="Genomic_DNA"/>
</dbReference>
<evidence type="ECO:0000313" key="3">
    <source>
        <dbReference type="Proteomes" id="UP000188532"/>
    </source>
</evidence>
<evidence type="ECO:0000256" key="1">
    <source>
        <dbReference type="SAM" id="MobiDB-lite"/>
    </source>
</evidence>
<comment type="caution">
    <text evidence="2">The sequence shown here is derived from an EMBL/GenBank/DDBJ whole genome shotgun (WGS) entry which is preliminary data.</text>
</comment>
<reference evidence="2 3" key="1">
    <citation type="submission" date="2017-02" db="EMBL/GenBank/DDBJ databases">
        <title>Complete genome sequences of Mycobacterium kansasii strains isolated from rhesus macaques.</title>
        <authorList>
            <person name="Panda A."/>
            <person name="Nagaraj S."/>
            <person name="Zhao X."/>
            <person name="Tettelin H."/>
            <person name="Detolla L.J."/>
        </authorList>
    </citation>
    <scope>NUCLEOTIDE SEQUENCE [LARGE SCALE GENOMIC DNA]</scope>
    <source>
        <strain evidence="2 3">11-3469</strain>
    </source>
</reference>